<dbReference type="InterPro" id="IPR000477">
    <property type="entry name" value="RT_dom"/>
</dbReference>
<sequence>MALTRSPRLSSGGPSGMVFELLHDCFTPEDPASGFDLLFELCTHIAQGRVSPSMAYLLGASRLLALEKPSGSVRPIAVGEVLYQLVARTLGFQFREALADHFSPLQFGVAKRGGCETIIHGLRATLDLHPNWVVLQVDIQNAFNTISREALFRELRAATGSLDQLFPFVRSFYARRSPSTFLIALVRMRSPSFHLSQVHVREILWVVLFSL</sequence>
<protein>
    <recommendedName>
        <fullName evidence="1">Reverse transcriptase domain-containing protein</fullName>
    </recommendedName>
</protein>
<reference evidence="2 3" key="1">
    <citation type="submission" date="2024-09" db="EMBL/GenBank/DDBJ databases">
        <title>Chromosome-scale assembly of Riccia fluitans.</title>
        <authorList>
            <person name="Paukszto L."/>
            <person name="Sawicki J."/>
            <person name="Karawczyk K."/>
            <person name="Piernik-Szablinska J."/>
            <person name="Szczecinska M."/>
            <person name="Mazdziarz M."/>
        </authorList>
    </citation>
    <scope>NUCLEOTIDE SEQUENCE [LARGE SCALE GENOMIC DNA]</scope>
    <source>
        <strain evidence="2">Rf_01</strain>
        <tissue evidence="2">Aerial parts of the thallus</tissue>
    </source>
</reference>
<dbReference type="Pfam" id="PF00078">
    <property type="entry name" value="RVT_1"/>
    <property type="match status" value="1"/>
</dbReference>
<evidence type="ECO:0000313" key="2">
    <source>
        <dbReference type="EMBL" id="KAL2609992.1"/>
    </source>
</evidence>
<comment type="caution">
    <text evidence="2">The sequence shown here is derived from an EMBL/GenBank/DDBJ whole genome shotgun (WGS) entry which is preliminary data.</text>
</comment>
<dbReference type="EMBL" id="JBHFFA010000008">
    <property type="protein sequence ID" value="KAL2609992.1"/>
    <property type="molecule type" value="Genomic_DNA"/>
</dbReference>
<feature type="domain" description="Reverse transcriptase" evidence="1">
    <location>
        <begin position="67"/>
        <end position="161"/>
    </location>
</feature>
<dbReference type="AlphaFoldDB" id="A0ABD1XM19"/>
<name>A0ABD1XM19_9MARC</name>
<organism evidence="2 3">
    <name type="scientific">Riccia fluitans</name>
    <dbReference type="NCBI Taxonomy" id="41844"/>
    <lineage>
        <taxon>Eukaryota</taxon>
        <taxon>Viridiplantae</taxon>
        <taxon>Streptophyta</taxon>
        <taxon>Embryophyta</taxon>
        <taxon>Marchantiophyta</taxon>
        <taxon>Marchantiopsida</taxon>
        <taxon>Marchantiidae</taxon>
        <taxon>Marchantiales</taxon>
        <taxon>Ricciaceae</taxon>
        <taxon>Riccia</taxon>
    </lineage>
</organism>
<evidence type="ECO:0000259" key="1">
    <source>
        <dbReference type="Pfam" id="PF00078"/>
    </source>
</evidence>
<keyword evidence="3" id="KW-1185">Reference proteome</keyword>
<dbReference type="Proteomes" id="UP001605036">
    <property type="component" value="Unassembled WGS sequence"/>
</dbReference>
<accession>A0ABD1XM19</accession>
<gene>
    <name evidence="2" type="ORF">R1flu_028565</name>
</gene>
<proteinExistence type="predicted"/>
<evidence type="ECO:0000313" key="3">
    <source>
        <dbReference type="Proteomes" id="UP001605036"/>
    </source>
</evidence>